<feature type="region of interest" description="Disordered" evidence="1">
    <location>
        <begin position="183"/>
        <end position="241"/>
    </location>
</feature>
<evidence type="ECO:0000313" key="3">
    <source>
        <dbReference type="Proteomes" id="UP001147695"/>
    </source>
</evidence>
<feature type="compositionally biased region" description="Polar residues" evidence="1">
    <location>
        <begin position="154"/>
        <end position="169"/>
    </location>
</feature>
<organism evidence="2 3">
    <name type="scientific">Penicillium brevicompactum</name>
    <dbReference type="NCBI Taxonomy" id="5074"/>
    <lineage>
        <taxon>Eukaryota</taxon>
        <taxon>Fungi</taxon>
        <taxon>Dikarya</taxon>
        <taxon>Ascomycota</taxon>
        <taxon>Pezizomycotina</taxon>
        <taxon>Eurotiomycetes</taxon>
        <taxon>Eurotiomycetidae</taxon>
        <taxon>Eurotiales</taxon>
        <taxon>Aspergillaceae</taxon>
        <taxon>Penicillium</taxon>
    </lineage>
</organism>
<feature type="region of interest" description="Disordered" evidence="1">
    <location>
        <begin position="16"/>
        <end position="170"/>
    </location>
</feature>
<feature type="compositionally biased region" description="Low complexity" evidence="1">
    <location>
        <begin position="135"/>
        <end position="152"/>
    </location>
</feature>
<gene>
    <name evidence="2" type="ORF">N7452_009189</name>
</gene>
<name>A0A9W9Q7W4_PENBR</name>
<evidence type="ECO:0000256" key="1">
    <source>
        <dbReference type="SAM" id="MobiDB-lite"/>
    </source>
</evidence>
<feature type="compositionally biased region" description="Basic and acidic residues" evidence="1">
    <location>
        <begin position="199"/>
        <end position="215"/>
    </location>
</feature>
<accession>A0A9W9Q7W4</accession>
<proteinExistence type="predicted"/>
<dbReference type="Proteomes" id="UP001147695">
    <property type="component" value="Unassembled WGS sequence"/>
</dbReference>
<evidence type="ECO:0000313" key="2">
    <source>
        <dbReference type="EMBL" id="KAJ5328799.1"/>
    </source>
</evidence>
<sequence>MGTGRHQTWCNGLCFGRCSETPARDSRRSSDRRANRPIELQTRPAARTSAQTPGHRRSSTTPRASQTTPRASQPTPRASQPAPRAEPPRTTPQHSRQSSAQATGQRSSGTHGRHSSGRASSGLAPQDPYIGGIIPSQQSSRRVSSVFPSGSGATPRSSGQNVSGQNVSGRTAEWLQEVSPALYRGGVGRTSGSSPRYSGDSRLRHSGDSRPRHSGEGPAPYDSGSGRSSGIVAPGPGDHLSTDPAAYQYGIHQMQGAYRQRWLQVDYAADCPFIMRSPLQYLEMINRTNPADRWSIDRNSFVQSPIGFDSELASQGLPSGPNTYRKIRLNGPVQWGVYNEYVHMTANGVIFAMDITRDSLYHWSDIAVGQYTMDFRIETLRRIYFHHVINEDTHGFMMDLYHSTMEGGFSRNPAAERQIVWSLGTPEYQAILGTTFGKGVAALLLTYFPRGTVIVARIVTWRQQDLHMRFDIEPVSYMEGQ</sequence>
<feature type="compositionally biased region" description="Polar residues" evidence="1">
    <location>
        <begin position="94"/>
        <end position="103"/>
    </location>
</feature>
<feature type="compositionally biased region" description="Basic and acidic residues" evidence="1">
    <location>
        <begin position="22"/>
        <end position="36"/>
    </location>
</feature>
<feature type="compositionally biased region" description="Polar residues" evidence="1">
    <location>
        <begin position="59"/>
        <end position="78"/>
    </location>
</feature>
<dbReference type="AlphaFoldDB" id="A0A9W9Q7W4"/>
<dbReference type="EMBL" id="JAPZBQ010000005">
    <property type="protein sequence ID" value="KAJ5328799.1"/>
    <property type="molecule type" value="Genomic_DNA"/>
</dbReference>
<comment type="caution">
    <text evidence="2">The sequence shown here is derived from an EMBL/GenBank/DDBJ whole genome shotgun (WGS) entry which is preliminary data.</text>
</comment>
<reference evidence="2" key="1">
    <citation type="submission" date="2022-12" db="EMBL/GenBank/DDBJ databases">
        <authorList>
            <person name="Petersen C."/>
        </authorList>
    </citation>
    <scope>NUCLEOTIDE SEQUENCE</scope>
    <source>
        <strain evidence="2">IBT 35673</strain>
    </source>
</reference>
<reference evidence="2" key="2">
    <citation type="journal article" date="2023" name="IMA Fungus">
        <title>Comparative genomic study of the Penicillium genus elucidates a diverse pangenome and 15 lateral gene transfer events.</title>
        <authorList>
            <person name="Petersen C."/>
            <person name="Sorensen T."/>
            <person name="Nielsen M.R."/>
            <person name="Sondergaard T.E."/>
            <person name="Sorensen J.L."/>
            <person name="Fitzpatrick D.A."/>
            <person name="Frisvad J.C."/>
            <person name="Nielsen K.L."/>
        </authorList>
    </citation>
    <scope>NUCLEOTIDE SEQUENCE</scope>
    <source>
        <strain evidence="2">IBT 35673</strain>
    </source>
</reference>
<protein>
    <submittedName>
        <fullName evidence="2">Uncharacterized protein</fullName>
    </submittedName>
</protein>